<protein>
    <submittedName>
        <fullName evidence="1">Uncharacterized protein</fullName>
    </submittedName>
</protein>
<comment type="caution">
    <text evidence="1">The sequence shown here is derived from an EMBL/GenBank/DDBJ whole genome shotgun (WGS) entry which is preliminary data.</text>
</comment>
<evidence type="ECO:0000313" key="1">
    <source>
        <dbReference type="EMBL" id="KAI9908675.1"/>
    </source>
</evidence>
<gene>
    <name evidence="1" type="ORF">PsorP6_003905</name>
</gene>
<accession>A0ACC0VRU9</accession>
<proteinExistence type="predicted"/>
<name>A0ACC0VRU9_9STRA</name>
<dbReference type="EMBL" id="CM047587">
    <property type="protein sequence ID" value="KAI9908675.1"/>
    <property type="molecule type" value="Genomic_DNA"/>
</dbReference>
<keyword evidence="2" id="KW-1185">Reference proteome</keyword>
<organism evidence="1 2">
    <name type="scientific">Peronosclerospora sorghi</name>
    <dbReference type="NCBI Taxonomy" id="230839"/>
    <lineage>
        <taxon>Eukaryota</taxon>
        <taxon>Sar</taxon>
        <taxon>Stramenopiles</taxon>
        <taxon>Oomycota</taxon>
        <taxon>Peronosporomycetes</taxon>
        <taxon>Peronosporales</taxon>
        <taxon>Peronosporaceae</taxon>
        <taxon>Peronosclerospora</taxon>
    </lineage>
</organism>
<sequence>MYPLTLVVEWNKNVSTLPMIRFERSRFIAAMVLLMTSGTAFADLCSLVTSTYSNCQLFAMCSHCIATSGCKYNLENGTCISLSSSSPLSALTFCNLNDSVCASCTTSSSKQPCTGADKSCICLSLCDIVSPNNCTTDVTDSSTNNTHGFSMIHAVVAFGALSIVFVLFVQRKCTEQRENPNNRYVQQIVETTQEQRRREVERQRQRRPELALNLKTWRDHVELHKPQMSKVELESRFYLMIEDEKKHSRLWDSGSEEEMKDEISAVHFHSSSDMWDPISFQGPAMGAPYVAMREEYPSNATTDGSNS</sequence>
<dbReference type="Proteomes" id="UP001163321">
    <property type="component" value="Chromosome 8"/>
</dbReference>
<reference evidence="1 2" key="1">
    <citation type="journal article" date="2022" name="bioRxiv">
        <title>The genome of the oomycete Peronosclerospora sorghi, a cosmopolitan pathogen of maize and sorghum, is inflated with dispersed pseudogenes.</title>
        <authorList>
            <person name="Fletcher K."/>
            <person name="Martin F."/>
            <person name="Isakeit T."/>
            <person name="Cavanaugh K."/>
            <person name="Magill C."/>
            <person name="Michelmore R."/>
        </authorList>
    </citation>
    <scope>NUCLEOTIDE SEQUENCE [LARGE SCALE GENOMIC DNA]</scope>
    <source>
        <strain evidence="1">P6</strain>
    </source>
</reference>
<evidence type="ECO:0000313" key="2">
    <source>
        <dbReference type="Proteomes" id="UP001163321"/>
    </source>
</evidence>